<dbReference type="NCBIfam" id="TIGR00738">
    <property type="entry name" value="rrf2_super"/>
    <property type="match status" value="1"/>
</dbReference>
<keyword evidence="2" id="KW-1185">Reference proteome</keyword>
<evidence type="ECO:0000313" key="1">
    <source>
        <dbReference type="EMBL" id="MDT8896689.1"/>
    </source>
</evidence>
<gene>
    <name evidence="1" type="ORF">QYE77_00290</name>
</gene>
<comment type="caution">
    <text evidence="1">The sequence shown here is derived from an EMBL/GenBank/DDBJ whole genome shotgun (WGS) entry which is preliminary data.</text>
</comment>
<accession>A0ABU3NIJ7</accession>
<dbReference type="EMBL" id="JAUHMF010000001">
    <property type="protein sequence ID" value="MDT8896689.1"/>
    <property type="molecule type" value="Genomic_DNA"/>
</dbReference>
<dbReference type="SUPFAM" id="SSF46785">
    <property type="entry name" value="Winged helix' DNA-binding domain"/>
    <property type="match status" value="1"/>
</dbReference>
<dbReference type="InterPro" id="IPR036388">
    <property type="entry name" value="WH-like_DNA-bd_sf"/>
</dbReference>
<dbReference type="Pfam" id="PF02082">
    <property type="entry name" value="Rrf2"/>
    <property type="match status" value="1"/>
</dbReference>
<dbReference type="InterPro" id="IPR000944">
    <property type="entry name" value="Tscrpt_reg_Rrf2"/>
</dbReference>
<dbReference type="Proteomes" id="UP001254165">
    <property type="component" value="Unassembled WGS sequence"/>
</dbReference>
<dbReference type="Gene3D" id="1.10.10.10">
    <property type="entry name" value="Winged helix-like DNA-binding domain superfamily/Winged helix DNA-binding domain"/>
    <property type="match status" value="1"/>
</dbReference>
<dbReference type="PROSITE" id="PS01332">
    <property type="entry name" value="HTH_RRF2_1"/>
    <property type="match status" value="1"/>
</dbReference>
<evidence type="ECO:0000313" key="2">
    <source>
        <dbReference type="Proteomes" id="UP001254165"/>
    </source>
</evidence>
<name>A0ABU3NIJ7_9CHLR</name>
<reference evidence="1 2" key="1">
    <citation type="submission" date="2023-07" db="EMBL/GenBank/DDBJ databases">
        <title>Novel species of Thermanaerothrix with wide hydrolytic capabilities.</title>
        <authorList>
            <person name="Zayulina K.S."/>
            <person name="Podosokorskaya O.A."/>
            <person name="Elcheninov A.G."/>
        </authorList>
    </citation>
    <scope>NUCLEOTIDE SEQUENCE [LARGE SCALE GENOMIC DNA]</scope>
    <source>
        <strain evidence="1 2">4228-RoL</strain>
    </source>
</reference>
<dbReference type="RefSeq" id="WP_315623139.1">
    <property type="nucleotide sequence ID" value="NZ_JAUHMF010000001.1"/>
</dbReference>
<dbReference type="PROSITE" id="PS51197">
    <property type="entry name" value="HTH_RRF2_2"/>
    <property type="match status" value="1"/>
</dbReference>
<protein>
    <submittedName>
        <fullName evidence="1">Rrf2 family transcriptional regulator</fullName>
    </submittedName>
</protein>
<dbReference type="PANTHER" id="PTHR33221:SF2">
    <property type="entry name" value="TRANSCRIPTIONAL REGULATOR"/>
    <property type="match status" value="1"/>
</dbReference>
<sequence>MLKISRRFDYGLQVMLALVSTADQPVATATLSRQLDIPLPFLHQIIHTLMQKGLIRTTPGPRGGIRLNRDPGTISVREIMEALEGPIRLSPCLEDPSACPRQDTCVFMPIWASLQKTINETLEGLTLDNLAGHTPQSLLGEMQILNVSVGTCQPTTVV</sequence>
<dbReference type="InterPro" id="IPR036390">
    <property type="entry name" value="WH_DNA-bd_sf"/>
</dbReference>
<dbReference type="InterPro" id="IPR030489">
    <property type="entry name" value="TR_Rrf2-type_CS"/>
</dbReference>
<dbReference type="PANTHER" id="PTHR33221">
    <property type="entry name" value="WINGED HELIX-TURN-HELIX TRANSCRIPTIONAL REGULATOR, RRF2 FAMILY"/>
    <property type="match status" value="1"/>
</dbReference>
<organism evidence="1 2">
    <name type="scientific">Thermanaerothrix solaris</name>
    <dbReference type="NCBI Taxonomy" id="3058434"/>
    <lineage>
        <taxon>Bacteria</taxon>
        <taxon>Bacillati</taxon>
        <taxon>Chloroflexota</taxon>
        <taxon>Anaerolineae</taxon>
        <taxon>Anaerolineales</taxon>
        <taxon>Anaerolineaceae</taxon>
        <taxon>Thermanaerothrix</taxon>
    </lineage>
</organism>
<proteinExistence type="predicted"/>